<evidence type="ECO:0000256" key="1">
    <source>
        <dbReference type="SAM" id="Coils"/>
    </source>
</evidence>
<keyword evidence="3" id="KW-1185">Reference proteome</keyword>
<protein>
    <submittedName>
        <fullName evidence="2">Uncharacterized protein</fullName>
    </submittedName>
</protein>
<reference evidence="2" key="2">
    <citation type="submission" date="2024-05" db="EMBL/GenBank/DDBJ databases">
        <title>Rhodohalobacter halophilus gen. nov., sp. nov., a moderately halophilic member of the family Balneolaceae.</title>
        <authorList>
            <person name="Xia J."/>
        </authorList>
    </citation>
    <scope>NUCLEOTIDE SEQUENCE</scope>
    <source>
        <strain evidence="2">WB101</strain>
    </source>
</reference>
<evidence type="ECO:0000313" key="3">
    <source>
        <dbReference type="Proteomes" id="UP001165366"/>
    </source>
</evidence>
<dbReference type="Proteomes" id="UP001165366">
    <property type="component" value="Unassembled WGS sequence"/>
</dbReference>
<reference evidence="2" key="1">
    <citation type="submission" date="2022-01" db="EMBL/GenBank/DDBJ databases">
        <authorList>
            <person name="Wang Y."/>
        </authorList>
    </citation>
    <scope>NUCLEOTIDE SEQUENCE</scope>
    <source>
        <strain evidence="2">WB101</strain>
    </source>
</reference>
<feature type="coiled-coil region" evidence="1">
    <location>
        <begin position="33"/>
        <end position="63"/>
    </location>
</feature>
<gene>
    <name evidence="2" type="ORF">L6773_16895</name>
</gene>
<sequence length="103" mass="11772">MSGTFIALIILAAIIGGYLIDYQKNKLKWQSTNTKQDEEVGDLRKLVQQLKKRIENLEAIAAENPDEFKGKEPNPRDFIEIDEEEAIKKENQQKVAEQVKTKG</sequence>
<comment type="caution">
    <text evidence="2">The sequence shown here is derived from an EMBL/GenBank/DDBJ whole genome shotgun (WGS) entry which is preliminary data.</text>
</comment>
<evidence type="ECO:0000313" key="2">
    <source>
        <dbReference type="EMBL" id="MCG2590256.1"/>
    </source>
</evidence>
<organism evidence="2 3">
    <name type="scientific">Rhodohalobacter sulfatireducens</name>
    <dbReference type="NCBI Taxonomy" id="2911366"/>
    <lineage>
        <taxon>Bacteria</taxon>
        <taxon>Pseudomonadati</taxon>
        <taxon>Balneolota</taxon>
        <taxon>Balneolia</taxon>
        <taxon>Balneolales</taxon>
        <taxon>Balneolaceae</taxon>
        <taxon>Rhodohalobacter</taxon>
    </lineage>
</organism>
<keyword evidence="1" id="KW-0175">Coiled coil</keyword>
<proteinExistence type="predicted"/>
<name>A0ABS9KHD7_9BACT</name>
<dbReference type="EMBL" id="JAKLWS010000029">
    <property type="protein sequence ID" value="MCG2590256.1"/>
    <property type="molecule type" value="Genomic_DNA"/>
</dbReference>
<accession>A0ABS9KHD7</accession>
<dbReference type="RefSeq" id="WP_237855622.1">
    <property type="nucleotide sequence ID" value="NZ_JAKLWS010000029.1"/>
</dbReference>